<dbReference type="InParanoid" id="A0A671UZF5"/>
<name>A0A671UZF5_SPAAU</name>
<feature type="transmembrane region" description="Helical" evidence="1">
    <location>
        <begin position="224"/>
        <end position="247"/>
    </location>
</feature>
<evidence type="ECO:0000313" key="3">
    <source>
        <dbReference type="Proteomes" id="UP000472265"/>
    </source>
</evidence>
<dbReference type="GO" id="GO:0071480">
    <property type="term" value="P:cellular response to gamma radiation"/>
    <property type="evidence" value="ECO:0007669"/>
    <property type="project" value="InterPro"/>
</dbReference>
<reference evidence="2" key="1">
    <citation type="submission" date="2021-04" db="EMBL/GenBank/DDBJ databases">
        <authorList>
            <consortium name="Wellcome Sanger Institute Data Sharing"/>
        </authorList>
    </citation>
    <scope>NUCLEOTIDE SEQUENCE [LARGE SCALE GENOMIC DNA]</scope>
</reference>
<dbReference type="RefSeq" id="XP_030282476.1">
    <property type="nucleotide sequence ID" value="XM_030426616.1"/>
</dbReference>
<keyword evidence="1" id="KW-0812">Transmembrane</keyword>
<keyword evidence="1" id="KW-0472">Membrane</keyword>
<sequence length="255" mass="28689">MASNTAMRPETAVRPEMAARPYTVRSKPADSGFWQVVFFIIFLIISALVTLFEDKQRVIYMTQTVHQAFSLARDAVAGGLASGLNGLLEHVNHFLQAAGIQVGLPINTVTPEGVDLVAQWVLLLLICYGVIAITFYLATFLLRWLWWLLKVGVALACFGLILKDHHVGIETTAMRLVCLGGVCILTSIKPWKDRAMAAKTVHLEEQLKILEYRGREMEGWRRRFITLSCCVIGFLCLVFFIVFRIYIVMSNHVKS</sequence>
<dbReference type="OMA" id="CYGMITI"/>
<dbReference type="AlphaFoldDB" id="A0A671UZF5"/>
<reference evidence="2" key="3">
    <citation type="submission" date="2025-09" db="UniProtKB">
        <authorList>
            <consortium name="Ensembl"/>
        </authorList>
    </citation>
    <scope>IDENTIFICATION</scope>
</reference>
<organism evidence="2 3">
    <name type="scientific">Sparus aurata</name>
    <name type="common">Gilthead sea bream</name>
    <dbReference type="NCBI Taxonomy" id="8175"/>
    <lineage>
        <taxon>Eukaryota</taxon>
        <taxon>Metazoa</taxon>
        <taxon>Chordata</taxon>
        <taxon>Craniata</taxon>
        <taxon>Vertebrata</taxon>
        <taxon>Euteleostomi</taxon>
        <taxon>Actinopterygii</taxon>
        <taxon>Neopterygii</taxon>
        <taxon>Teleostei</taxon>
        <taxon>Neoteleostei</taxon>
        <taxon>Acanthomorphata</taxon>
        <taxon>Eupercaria</taxon>
        <taxon>Spariformes</taxon>
        <taxon>Sparidae</taxon>
        <taxon>Sparus</taxon>
    </lineage>
</organism>
<feature type="transmembrane region" description="Helical" evidence="1">
    <location>
        <begin position="144"/>
        <end position="162"/>
    </location>
</feature>
<gene>
    <name evidence="2" type="primary">LOC115587041</name>
</gene>
<feature type="transmembrane region" description="Helical" evidence="1">
    <location>
        <begin position="120"/>
        <end position="138"/>
    </location>
</feature>
<reference evidence="2" key="2">
    <citation type="submission" date="2025-08" db="UniProtKB">
        <authorList>
            <consortium name="Ensembl"/>
        </authorList>
    </citation>
    <scope>IDENTIFICATION</scope>
</reference>
<dbReference type="OrthoDB" id="8818627at2759"/>
<protein>
    <submittedName>
        <fullName evidence="2">Uncharacterized LOC115587041</fullName>
    </submittedName>
</protein>
<dbReference type="Proteomes" id="UP000472265">
    <property type="component" value="Chromosome 8"/>
</dbReference>
<keyword evidence="1" id="KW-1133">Transmembrane helix</keyword>
<dbReference type="PANTHER" id="PTHR14550">
    <property type="entry name" value="TRANSMEMBRANE PROTEIN 109"/>
    <property type="match status" value="1"/>
</dbReference>
<dbReference type="Pfam" id="PF14965">
    <property type="entry name" value="BRI3BP"/>
    <property type="match status" value="1"/>
</dbReference>
<dbReference type="Ensembl" id="ENSSAUT00010019002.1">
    <property type="protein sequence ID" value="ENSSAUP00010017980.1"/>
    <property type="gene ID" value="ENSSAUG00010008145.1"/>
</dbReference>
<keyword evidence="3" id="KW-1185">Reference proteome</keyword>
<dbReference type="InterPro" id="IPR039492">
    <property type="entry name" value="TMEM109"/>
</dbReference>
<proteinExistence type="predicted"/>
<dbReference type="GO" id="GO:0042771">
    <property type="term" value="P:intrinsic apoptotic signaling pathway in response to DNA damage by p53 class mediator"/>
    <property type="evidence" value="ECO:0007669"/>
    <property type="project" value="TreeGrafter"/>
</dbReference>
<evidence type="ECO:0000313" key="2">
    <source>
        <dbReference type="Ensembl" id="ENSSAUP00010017980.1"/>
    </source>
</evidence>
<dbReference type="GeneTree" id="ENSGT00510000052596"/>
<accession>A0A671UZF5</accession>
<dbReference type="PANTHER" id="PTHR14550:SF2">
    <property type="entry name" value="TRANSMEMBRANE PROTEIN 109"/>
    <property type="match status" value="1"/>
</dbReference>
<feature type="transmembrane region" description="Helical" evidence="1">
    <location>
        <begin position="32"/>
        <end position="52"/>
    </location>
</feature>
<evidence type="ECO:0000256" key="1">
    <source>
        <dbReference type="SAM" id="Phobius"/>
    </source>
</evidence>
<dbReference type="GeneID" id="115587041"/>